<dbReference type="GO" id="GO:0004553">
    <property type="term" value="F:hydrolase activity, hydrolyzing O-glycosyl compounds"/>
    <property type="evidence" value="ECO:0007669"/>
    <property type="project" value="InterPro"/>
</dbReference>
<dbReference type="PANTHER" id="PTHR43174:SF3">
    <property type="entry name" value="UDP-N-ACETYLGLUCOSAMINE 2-EPIMERASE"/>
    <property type="match status" value="1"/>
</dbReference>
<dbReference type="GO" id="GO:0006047">
    <property type="term" value="P:UDP-N-acetylglucosamine metabolic process"/>
    <property type="evidence" value="ECO:0007669"/>
    <property type="project" value="InterPro"/>
</dbReference>
<protein>
    <submittedName>
        <fullName evidence="2">UDP-N-acetylglucosamine 2-epimerase (Hydrolyzing)</fullName>
        <ecNumber evidence="2">3.2.1.183</ecNumber>
    </submittedName>
</protein>
<sequence length="392" mass="43749">MTSKYKICVVTATRAEYGLLSSVIKRIQDDPECELQLIVTGTHLAPEFGLTYKEIESDGIKITRKIPVYQGNDEDQVLMTIATASSEIGRALIELKPNMVVLLGDRYELLPIASACVVLRIPIAHISGGEVSEGAYDEYIRHAVSKLSYLHFTSTEAYRDRVIQLGESPERVFNVGDLGIENIQHLNRMTKEQLEDNIGISIGDSMLQVTFHPTTLEDDSEQQFAQLLAALEERPSFQIVFTRPNADRGSTALNRMIDNFIGRNAHRSYAFASLGYMRFLSLVSYCVAMVGNSSSGVVEVPSLKVGTINIGNRQRGRICSDSVLHCKPDQDEIIAALDRVSSDAYRLKMLETVNPYESNGTSEQIVARMKECLANYSGMHKSFYRGDRYESH</sequence>
<dbReference type="InterPro" id="IPR029767">
    <property type="entry name" value="WecB-like"/>
</dbReference>
<dbReference type="CDD" id="cd03786">
    <property type="entry name" value="GTB_UDP-GlcNAc_2-Epimerase"/>
    <property type="match status" value="1"/>
</dbReference>
<dbReference type="InterPro" id="IPR003331">
    <property type="entry name" value="UDP_GlcNAc_Epimerase_2_dom"/>
</dbReference>
<dbReference type="SUPFAM" id="SSF53756">
    <property type="entry name" value="UDP-Glycosyltransferase/glycogen phosphorylase"/>
    <property type="match status" value="1"/>
</dbReference>
<keyword evidence="2" id="KW-0378">Hydrolase</keyword>
<dbReference type="InterPro" id="IPR020004">
    <property type="entry name" value="UDP-GlcNAc_Epase"/>
</dbReference>
<evidence type="ECO:0000313" key="2">
    <source>
        <dbReference type="EMBL" id="QHW32611.1"/>
    </source>
</evidence>
<reference evidence="2 3" key="1">
    <citation type="submission" date="2020-02" db="EMBL/GenBank/DDBJ databases">
        <title>Paenibacillus sp. nov., isolated from rhizosphere soil of tomato.</title>
        <authorList>
            <person name="Weon H.-Y."/>
            <person name="Lee S.A."/>
        </authorList>
    </citation>
    <scope>NUCLEOTIDE SEQUENCE [LARGE SCALE GENOMIC DNA]</scope>
    <source>
        <strain evidence="2 3">14171R-81</strain>
    </source>
</reference>
<accession>A0A6C0P2M6</accession>
<dbReference type="NCBIfam" id="TIGR03568">
    <property type="entry name" value="NeuC_NnaA"/>
    <property type="match status" value="1"/>
</dbReference>
<gene>
    <name evidence="2" type="primary">neuC</name>
    <name evidence="2" type="ORF">GZH47_18505</name>
</gene>
<dbReference type="Proteomes" id="UP000479114">
    <property type="component" value="Chromosome"/>
</dbReference>
<dbReference type="AlphaFoldDB" id="A0A6C0P2M6"/>
<dbReference type="EMBL" id="CP048286">
    <property type="protein sequence ID" value="QHW32611.1"/>
    <property type="molecule type" value="Genomic_DNA"/>
</dbReference>
<keyword evidence="3" id="KW-1185">Reference proteome</keyword>
<dbReference type="Pfam" id="PF02350">
    <property type="entry name" value="Epimerase_2"/>
    <property type="match status" value="1"/>
</dbReference>
<dbReference type="RefSeq" id="WP_162642465.1">
    <property type="nucleotide sequence ID" value="NZ_CP048286.1"/>
</dbReference>
<name>A0A6C0P2M6_9BACL</name>
<proteinExistence type="predicted"/>
<evidence type="ECO:0000259" key="1">
    <source>
        <dbReference type="Pfam" id="PF02350"/>
    </source>
</evidence>
<keyword evidence="2" id="KW-0326">Glycosidase</keyword>
<dbReference type="KEGG" id="prz:GZH47_18505"/>
<organism evidence="2 3">
    <name type="scientific">Paenibacillus rhizovicinus</name>
    <dbReference type="NCBI Taxonomy" id="2704463"/>
    <lineage>
        <taxon>Bacteria</taxon>
        <taxon>Bacillati</taxon>
        <taxon>Bacillota</taxon>
        <taxon>Bacilli</taxon>
        <taxon>Bacillales</taxon>
        <taxon>Paenibacillaceae</taxon>
        <taxon>Paenibacillus</taxon>
    </lineage>
</organism>
<dbReference type="PANTHER" id="PTHR43174">
    <property type="entry name" value="UDP-N-ACETYLGLUCOSAMINE 2-EPIMERASE"/>
    <property type="match status" value="1"/>
</dbReference>
<dbReference type="Gene3D" id="3.40.50.2000">
    <property type="entry name" value="Glycogen Phosphorylase B"/>
    <property type="match status" value="2"/>
</dbReference>
<dbReference type="EC" id="3.2.1.183" evidence="2"/>
<evidence type="ECO:0000313" key="3">
    <source>
        <dbReference type="Proteomes" id="UP000479114"/>
    </source>
</evidence>
<feature type="domain" description="UDP-N-acetylglucosamine 2-epimerase" evidence="1">
    <location>
        <begin position="25"/>
        <end position="369"/>
    </location>
</feature>